<dbReference type="GO" id="GO:0006313">
    <property type="term" value="P:DNA transposition"/>
    <property type="evidence" value="ECO:0007669"/>
    <property type="project" value="InterPro"/>
</dbReference>
<sequence>MDRHGLSAEQWEKVEAFLPGKVGDRGRSGVDNRRFVEAVLWIANTGAAWRDLPTSFGNWNSKFRRFRRWAIKGVFDVLFERLSGDPDFEYAMIDGTIVRVHQQGTGAKGGTHRQAIGRSRGGLTTKIVALVDALGNLVRFVLLPGQTHDLVGVKPLIQDVEFDMFLGDKAFDADWLRSELDDRGAIAVIPPKSNRKRKIDCDFHAYRWRHLVENFFCNLKAFRRIATRYEKTDQSYRAMVNLAAIKIALR</sequence>
<dbReference type="InterPro" id="IPR002559">
    <property type="entry name" value="Transposase_11"/>
</dbReference>
<feature type="domain" description="Transposase IS4-like" evidence="1">
    <location>
        <begin position="93"/>
        <end position="244"/>
    </location>
</feature>
<dbReference type="GO" id="GO:0004803">
    <property type="term" value="F:transposase activity"/>
    <property type="evidence" value="ECO:0007669"/>
    <property type="project" value="InterPro"/>
</dbReference>
<gene>
    <name evidence="3" type="ORF">EWE75_20790</name>
</gene>
<dbReference type="Proteomes" id="UP000292085">
    <property type="component" value="Unassembled WGS sequence"/>
</dbReference>
<evidence type="ECO:0000313" key="3">
    <source>
        <dbReference type="EMBL" id="RZF60871.1"/>
    </source>
</evidence>
<feature type="domain" description="Insertion element IS402-like" evidence="2">
    <location>
        <begin position="6"/>
        <end position="78"/>
    </location>
</feature>
<proteinExistence type="predicted"/>
<comment type="caution">
    <text evidence="3">The sequence shown here is derived from an EMBL/GenBank/DDBJ whole genome shotgun (WGS) entry which is preliminary data.</text>
</comment>
<dbReference type="Pfam" id="PF01609">
    <property type="entry name" value="DDE_Tnp_1"/>
    <property type="match status" value="1"/>
</dbReference>
<dbReference type="NCBIfam" id="NF033580">
    <property type="entry name" value="transpos_IS5_3"/>
    <property type="match status" value="1"/>
</dbReference>
<dbReference type="PANTHER" id="PTHR46637">
    <property type="entry name" value="TIS1421-TRANSPOSASE PROTEIN A"/>
    <property type="match status" value="1"/>
</dbReference>
<dbReference type="InterPro" id="IPR025161">
    <property type="entry name" value="IS402-like_dom"/>
</dbReference>
<dbReference type="Pfam" id="PF13340">
    <property type="entry name" value="DUF4096"/>
    <property type="match status" value="1"/>
</dbReference>
<evidence type="ECO:0000259" key="1">
    <source>
        <dbReference type="Pfam" id="PF01609"/>
    </source>
</evidence>
<dbReference type="InterPro" id="IPR052909">
    <property type="entry name" value="Transposase_6_like"/>
</dbReference>
<protein>
    <submittedName>
        <fullName evidence="3">IS5 family transposase</fullName>
    </submittedName>
</protein>
<dbReference type="PANTHER" id="PTHR46637:SF1">
    <property type="entry name" value="BLL5188 PROTEIN"/>
    <property type="match status" value="1"/>
</dbReference>
<dbReference type="OrthoDB" id="9798237at2"/>
<dbReference type="EMBL" id="SGIS01000047">
    <property type="protein sequence ID" value="RZF60871.1"/>
    <property type="molecule type" value="Genomic_DNA"/>
</dbReference>
<evidence type="ECO:0000313" key="4">
    <source>
        <dbReference type="Proteomes" id="UP000292085"/>
    </source>
</evidence>
<keyword evidence="4" id="KW-1185">Reference proteome</keyword>
<accession>A0A4Q6XLV9</accession>
<reference evidence="3 4" key="1">
    <citation type="submission" date="2019-02" db="EMBL/GenBank/DDBJ databases">
        <authorList>
            <person name="Li Y."/>
        </authorList>
    </citation>
    <scope>NUCLEOTIDE SEQUENCE [LARGE SCALE GENOMIC DNA]</scope>
    <source>
        <strain evidence="3 4">3-7</strain>
    </source>
</reference>
<organism evidence="3 4">
    <name type="scientific">Sphingomonas populi</name>
    <dbReference type="NCBI Taxonomy" id="2484750"/>
    <lineage>
        <taxon>Bacteria</taxon>
        <taxon>Pseudomonadati</taxon>
        <taxon>Pseudomonadota</taxon>
        <taxon>Alphaproteobacteria</taxon>
        <taxon>Sphingomonadales</taxon>
        <taxon>Sphingomonadaceae</taxon>
        <taxon>Sphingomonas</taxon>
    </lineage>
</organism>
<dbReference type="AlphaFoldDB" id="A0A4Q6XLV9"/>
<name>A0A4Q6XLV9_9SPHN</name>
<dbReference type="RefSeq" id="WP_130160032.1">
    <property type="nucleotide sequence ID" value="NZ_SGIS01000047.1"/>
</dbReference>
<evidence type="ECO:0000259" key="2">
    <source>
        <dbReference type="Pfam" id="PF13340"/>
    </source>
</evidence>
<dbReference type="GO" id="GO:0003677">
    <property type="term" value="F:DNA binding"/>
    <property type="evidence" value="ECO:0007669"/>
    <property type="project" value="InterPro"/>
</dbReference>